<protein>
    <submittedName>
        <fullName evidence="2">Uncharacterized protein</fullName>
    </submittedName>
</protein>
<evidence type="ECO:0000313" key="3">
    <source>
        <dbReference type="Proteomes" id="UP000239757"/>
    </source>
</evidence>
<gene>
    <name evidence="2" type="ORF">GOBAR_AA11636</name>
</gene>
<dbReference type="AlphaFoldDB" id="A0A2P5Y087"/>
<organism evidence="2 3">
    <name type="scientific">Gossypium barbadense</name>
    <name type="common">Sea Island cotton</name>
    <name type="synonym">Hibiscus barbadensis</name>
    <dbReference type="NCBI Taxonomy" id="3634"/>
    <lineage>
        <taxon>Eukaryota</taxon>
        <taxon>Viridiplantae</taxon>
        <taxon>Streptophyta</taxon>
        <taxon>Embryophyta</taxon>
        <taxon>Tracheophyta</taxon>
        <taxon>Spermatophyta</taxon>
        <taxon>Magnoliopsida</taxon>
        <taxon>eudicotyledons</taxon>
        <taxon>Gunneridae</taxon>
        <taxon>Pentapetalae</taxon>
        <taxon>rosids</taxon>
        <taxon>malvids</taxon>
        <taxon>Malvales</taxon>
        <taxon>Malvaceae</taxon>
        <taxon>Malvoideae</taxon>
        <taxon>Gossypium</taxon>
    </lineage>
</organism>
<dbReference type="EMBL" id="KZ663914">
    <property type="protein sequence ID" value="PPS09007.1"/>
    <property type="molecule type" value="Genomic_DNA"/>
</dbReference>
<evidence type="ECO:0000256" key="1">
    <source>
        <dbReference type="SAM" id="MobiDB-lite"/>
    </source>
</evidence>
<proteinExistence type="predicted"/>
<accession>A0A2P5Y087</accession>
<feature type="region of interest" description="Disordered" evidence="1">
    <location>
        <begin position="1"/>
        <end position="37"/>
    </location>
</feature>
<sequence>MLFSGGDIGGEASDSDDSSYKAYESDTSYSDSFEFDGDRVDEPKVELIGEMIQKELDHLSGSKFWGLGDDFDSNSDEDLNNNVGYDEDGNKKYPLFNSQIDLRNPILIKGLVFPSRDILKYTVKQYRRINKVVTKLTRNDKLR</sequence>
<name>A0A2P5Y087_GOSBA</name>
<evidence type="ECO:0000313" key="2">
    <source>
        <dbReference type="EMBL" id="PPS09007.1"/>
    </source>
</evidence>
<reference evidence="2 3" key="1">
    <citation type="submission" date="2015-01" db="EMBL/GenBank/DDBJ databases">
        <title>Genome of allotetraploid Gossypium barbadense reveals genomic plasticity and fiber elongation in cotton evolution.</title>
        <authorList>
            <person name="Chen X."/>
            <person name="Liu X."/>
            <person name="Zhao B."/>
            <person name="Zheng H."/>
            <person name="Hu Y."/>
            <person name="Lu G."/>
            <person name="Yang C."/>
            <person name="Chen J."/>
            <person name="Shan C."/>
            <person name="Zhang L."/>
            <person name="Zhou Y."/>
            <person name="Wang L."/>
            <person name="Guo W."/>
            <person name="Bai Y."/>
            <person name="Ruan J."/>
            <person name="Shangguan X."/>
            <person name="Mao Y."/>
            <person name="Jiang J."/>
            <person name="Zhu Y."/>
            <person name="Lei J."/>
            <person name="Kang H."/>
            <person name="Chen S."/>
            <person name="He X."/>
            <person name="Wang R."/>
            <person name="Wang Y."/>
            <person name="Chen J."/>
            <person name="Wang L."/>
            <person name="Yu S."/>
            <person name="Wang B."/>
            <person name="Wei J."/>
            <person name="Song S."/>
            <person name="Lu X."/>
            <person name="Gao Z."/>
            <person name="Gu W."/>
            <person name="Deng X."/>
            <person name="Ma D."/>
            <person name="Wang S."/>
            <person name="Liang W."/>
            <person name="Fang L."/>
            <person name="Cai C."/>
            <person name="Zhu X."/>
            <person name="Zhou B."/>
            <person name="Zhang Y."/>
            <person name="Chen Z."/>
            <person name="Xu S."/>
            <person name="Zhu R."/>
            <person name="Wang S."/>
            <person name="Zhang T."/>
            <person name="Zhao G."/>
        </authorList>
    </citation>
    <scope>NUCLEOTIDE SEQUENCE [LARGE SCALE GENOMIC DNA]</scope>
    <source>
        <strain evidence="3">cv. Xinhai21</strain>
        <tissue evidence="2">Leaf</tissue>
    </source>
</reference>
<dbReference type="Proteomes" id="UP000239757">
    <property type="component" value="Unassembled WGS sequence"/>
</dbReference>